<name>A0A840PTN7_URETH</name>
<proteinExistence type="predicted"/>
<evidence type="ECO:0008006" key="4">
    <source>
        <dbReference type="Google" id="ProtNLM"/>
    </source>
</evidence>
<comment type="caution">
    <text evidence="2">The sequence shown here is derived from an EMBL/GenBank/DDBJ whole genome shotgun (WGS) entry which is preliminary data.</text>
</comment>
<keyword evidence="3" id="KW-1185">Reference proteome</keyword>
<organism evidence="2 3">
    <name type="scientific">Ureibacillus thermosphaericus</name>
    <dbReference type="NCBI Taxonomy" id="51173"/>
    <lineage>
        <taxon>Bacteria</taxon>
        <taxon>Bacillati</taxon>
        <taxon>Bacillota</taxon>
        <taxon>Bacilli</taxon>
        <taxon>Bacillales</taxon>
        <taxon>Caryophanaceae</taxon>
        <taxon>Ureibacillus</taxon>
    </lineage>
</organism>
<gene>
    <name evidence="2" type="ORF">HNR36_000495</name>
</gene>
<dbReference type="AlphaFoldDB" id="A0A840PTN7"/>
<sequence length="171" mass="19146">MKKWLLLTISCISLLGLAGCGKSVEEQINIGVASAQTVFEESPREPNKKIGQIELYLPSGYSIKETDDENNYILSKGKDKYILFVNVNEKEDSQLHYDLLKNNSTKKIVKEQPVELDGAFGFTMVLEHDEGQFELIASSGGVKVSTISNNKHMDNKLVEMMLIARSVEVLY</sequence>
<dbReference type="PROSITE" id="PS51257">
    <property type="entry name" value="PROKAR_LIPOPROTEIN"/>
    <property type="match status" value="1"/>
</dbReference>
<feature type="chain" id="PRO_5038832258" description="Lipoprotein" evidence="1">
    <location>
        <begin position="19"/>
        <end position="171"/>
    </location>
</feature>
<dbReference type="Proteomes" id="UP000557217">
    <property type="component" value="Unassembled WGS sequence"/>
</dbReference>
<dbReference type="EMBL" id="JACHGZ010000003">
    <property type="protein sequence ID" value="MBB5148112.1"/>
    <property type="molecule type" value="Genomic_DNA"/>
</dbReference>
<evidence type="ECO:0000313" key="3">
    <source>
        <dbReference type="Proteomes" id="UP000557217"/>
    </source>
</evidence>
<feature type="signal peptide" evidence="1">
    <location>
        <begin position="1"/>
        <end position="18"/>
    </location>
</feature>
<accession>A0A840PTN7</accession>
<keyword evidence="1" id="KW-0732">Signal</keyword>
<protein>
    <recommendedName>
        <fullName evidence="4">Lipoprotein</fullName>
    </recommendedName>
</protein>
<evidence type="ECO:0000313" key="2">
    <source>
        <dbReference type="EMBL" id="MBB5148112.1"/>
    </source>
</evidence>
<evidence type="ECO:0000256" key="1">
    <source>
        <dbReference type="SAM" id="SignalP"/>
    </source>
</evidence>
<dbReference type="RefSeq" id="WP_016837070.1">
    <property type="nucleotide sequence ID" value="NZ_JAAXPW010000003.1"/>
</dbReference>
<reference evidence="2 3" key="1">
    <citation type="submission" date="2020-08" db="EMBL/GenBank/DDBJ databases">
        <title>Genomic Encyclopedia of Type Strains, Phase IV (KMG-IV): sequencing the most valuable type-strain genomes for metagenomic binning, comparative biology and taxonomic classification.</title>
        <authorList>
            <person name="Goeker M."/>
        </authorList>
    </citation>
    <scope>NUCLEOTIDE SEQUENCE [LARGE SCALE GENOMIC DNA]</scope>
    <source>
        <strain evidence="2 3">DSM 10633</strain>
    </source>
</reference>